<accession>A0A1F6DG81</accession>
<protein>
    <submittedName>
        <fullName evidence="1">Uncharacterized protein</fullName>
    </submittedName>
</protein>
<comment type="caution">
    <text evidence="1">The sequence shown here is derived from an EMBL/GenBank/DDBJ whole genome shotgun (WGS) entry which is preliminary data.</text>
</comment>
<proteinExistence type="predicted"/>
<gene>
    <name evidence="1" type="ORF">A3C86_04965</name>
</gene>
<evidence type="ECO:0000313" key="2">
    <source>
        <dbReference type="Proteomes" id="UP000178042"/>
    </source>
</evidence>
<sequence length="84" mass="9068">MRAGCKRLACGRALLKERRMSEKKGEQLPPVVVQLPAQGQDGDYGGPDLAKTETPPIATTAGVVVKRNGFAPDPKDDPFEDMVF</sequence>
<evidence type="ECO:0000313" key="1">
    <source>
        <dbReference type="EMBL" id="OGG60327.1"/>
    </source>
</evidence>
<name>A0A1F6DG81_9BACT</name>
<reference evidence="1 2" key="1">
    <citation type="journal article" date="2016" name="Nat. Commun.">
        <title>Thousands of microbial genomes shed light on interconnected biogeochemical processes in an aquifer system.</title>
        <authorList>
            <person name="Anantharaman K."/>
            <person name="Brown C.T."/>
            <person name="Hug L.A."/>
            <person name="Sharon I."/>
            <person name="Castelle C.J."/>
            <person name="Probst A.J."/>
            <person name="Thomas B.C."/>
            <person name="Singh A."/>
            <person name="Wilkins M.J."/>
            <person name="Karaoz U."/>
            <person name="Brodie E.L."/>
            <person name="Williams K.H."/>
            <person name="Hubbard S.S."/>
            <person name="Banfield J.F."/>
        </authorList>
    </citation>
    <scope>NUCLEOTIDE SEQUENCE [LARGE SCALE GENOMIC DNA]</scope>
</reference>
<dbReference type="EMBL" id="MFLD01000018">
    <property type="protein sequence ID" value="OGG60327.1"/>
    <property type="molecule type" value="Genomic_DNA"/>
</dbReference>
<dbReference type="AlphaFoldDB" id="A0A1F6DG81"/>
<dbReference type="Proteomes" id="UP000178042">
    <property type="component" value="Unassembled WGS sequence"/>
</dbReference>
<organism evidence="1 2">
    <name type="scientific">Candidatus Kaiserbacteria bacterium RIFCSPHIGHO2_02_FULL_49_16</name>
    <dbReference type="NCBI Taxonomy" id="1798490"/>
    <lineage>
        <taxon>Bacteria</taxon>
        <taxon>Candidatus Kaiseribacteriota</taxon>
    </lineage>
</organism>